<dbReference type="EMBL" id="STGJ01000001">
    <property type="protein sequence ID" value="TIC87159.1"/>
    <property type="molecule type" value="Genomic_DNA"/>
</dbReference>
<dbReference type="PANTHER" id="PTHR35531">
    <property type="entry name" value="INNER MEMBRANE PROTEIN YBCI-RELATED"/>
    <property type="match status" value="1"/>
</dbReference>
<dbReference type="RefSeq" id="WP_136551170.1">
    <property type="nucleotide sequence ID" value="NZ_STGJ01000001.1"/>
</dbReference>
<dbReference type="Pfam" id="PF04307">
    <property type="entry name" value="YdjM"/>
    <property type="match status" value="1"/>
</dbReference>
<proteinExistence type="predicted"/>
<protein>
    <recommendedName>
        <fullName evidence="3">Metal-dependent hydrolase</fullName>
    </recommendedName>
</protein>
<reference evidence="1 2" key="1">
    <citation type="submission" date="2019-04" db="EMBL/GenBank/DDBJ databases">
        <title>Crenobacter sp. nov.</title>
        <authorList>
            <person name="Shi S."/>
        </authorList>
    </citation>
    <scope>NUCLEOTIDE SEQUENCE [LARGE SCALE GENOMIC DNA]</scope>
    <source>
        <strain evidence="1 2">GY 70310</strain>
    </source>
</reference>
<accession>A0A4T0V6A4</accession>
<evidence type="ECO:0000313" key="1">
    <source>
        <dbReference type="EMBL" id="TIC87159.1"/>
    </source>
</evidence>
<dbReference type="Proteomes" id="UP000308891">
    <property type="component" value="Unassembled WGS sequence"/>
</dbReference>
<evidence type="ECO:0000313" key="2">
    <source>
        <dbReference type="Proteomes" id="UP000308891"/>
    </source>
</evidence>
<dbReference type="AlphaFoldDB" id="A0A4T0V6A4"/>
<dbReference type="OrthoDB" id="6163946at2"/>
<dbReference type="PANTHER" id="PTHR35531:SF1">
    <property type="entry name" value="INNER MEMBRANE PROTEIN YBCI-RELATED"/>
    <property type="match status" value="1"/>
</dbReference>
<gene>
    <name evidence="1" type="ORF">E5K04_01710</name>
</gene>
<keyword evidence="2" id="KW-1185">Reference proteome</keyword>
<dbReference type="InterPro" id="IPR007404">
    <property type="entry name" value="YdjM-like"/>
</dbReference>
<evidence type="ECO:0008006" key="3">
    <source>
        <dbReference type="Google" id="ProtNLM"/>
    </source>
</evidence>
<organism evidence="1 2">
    <name type="scientific">Crenobacter intestini</name>
    <dbReference type="NCBI Taxonomy" id="2563443"/>
    <lineage>
        <taxon>Bacteria</taxon>
        <taxon>Pseudomonadati</taxon>
        <taxon>Pseudomonadota</taxon>
        <taxon>Betaproteobacteria</taxon>
        <taxon>Neisseriales</taxon>
        <taxon>Neisseriaceae</taxon>
        <taxon>Crenobacter</taxon>
    </lineage>
</organism>
<comment type="caution">
    <text evidence="1">The sequence shown here is derived from an EMBL/GenBank/DDBJ whole genome shotgun (WGS) entry which is preliminary data.</text>
</comment>
<name>A0A4T0V6A4_9NEIS</name>
<sequence>MKVATHVAAGAFSGVATAFYFKADWLPALLLMAGGMVGALLPDIDHPSSWLGRRLTLISRPIAWLFGHRGVTHSLLGLAGVCYAAFSTLTHPELGLWLPWLFGLCVGYASHIAGDWLTPAGVPLLWPVRHHFAAPLPVFNGKFAENLMMTGLWFGAGYLMARSGHVPF</sequence>